<accession>A0A381QH02</accession>
<dbReference type="InterPro" id="IPR015424">
    <property type="entry name" value="PyrdxlP-dep_Trfase"/>
</dbReference>
<dbReference type="InterPro" id="IPR050596">
    <property type="entry name" value="AspAT/PAT-like"/>
</dbReference>
<gene>
    <name evidence="7" type="ORF">METZ01_LOCUS31084</name>
</gene>
<comment type="cofactor">
    <cofactor evidence="1">
        <name>pyridoxal 5'-phosphate</name>
        <dbReference type="ChEBI" id="CHEBI:597326"/>
    </cofactor>
</comment>
<keyword evidence="4" id="KW-0808">Transferase</keyword>
<evidence type="ECO:0000256" key="2">
    <source>
        <dbReference type="ARBA" id="ARBA00007441"/>
    </source>
</evidence>
<dbReference type="InterPro" id="IPR004839">
    <property type="entry name" value="Aminotransferase_I/II_large"/>
</dbReference>
<organism evidence="7">
    <name type="scientific">marine metagenome</name>
    <dbReference type="NCBI Taxonomy" id="408172"/>
    <lineage>
        <taxon>unclassified sequences</taxon>
        <taxon>metagenomes</taxon>
        <taxon>ecological metagenomes</taxon>
    </lineage>
</organism>
<evidence type="ECO:0000256" key="5">
    <source>
        <dbReference type="ARBA" id="ARBA00022898"/>
    </source>
</evidence>
<dbReference type="Pfam" id="PF00155">
    <property type="entry name" value="Aminotran_1_2"/>
    <property type="match status" value="1"/>
</dbReference>
<dbReference type="EMBL" id="UINC01001345">
    <property type="protein sequence ID" value="SUZ78230.1"/>
    <property type="molecule type" value="Genomic_DNA"/>
</dbReference>
<dbReference type="GO" id="GO:0006520">
    <property type="term" value="P:amino acid metabolic process"/>
    <property type="evidence" value="ECO:0007669"/>
    <property type="project" value="InterPro"/>
</dbReference>
<dbReference type="PROSITE" id="PS00105">
    <property type="entry name" value="AA_TRANSFER_CLASS_1"/>
    <property type="match status" value="1"/>
</dbReference>
<reference evidence="7" key="1">
    <citation type="submission" date="2018-05" db="EMBL/GenBank/DDBJ databases">
        <authorList>
            <person name="Lanie J.A."/>
            <person name="Ng W.-L."/>
            <person name="Kazmierczak K.M."/>
            <person name="Andrzejewski T.M."/>
            <person name="Davidsen T.M."/>
            <person name="Wayne K.J."/>
            <person name="Tettelin H."/>
            <person name="Glass J.I."/>
            <person name="Rusch D."/>
            <person name="Podicherti R."/>
            <person name="Tsui H.-C.T."/>
            <person name="Winkler M.E."/>
        </authorList>
    </citation>
    <scope>NUCLEOTIDE SEQUENCE</scope>
</reference>
<dbReference type="PANTHER" id="PTHR46383">
    <property type="entry name" value="ASPARTATE AMINOTRANSFERASE"/>
    <property type="match status" value="1"/>
</dbReference>
<name>A0A381QH02_9ZZZZ</name>
<dbReference type="Gene3D" id="3.40.640.10">
    <property type="entry name" value="Type I PLP-dependent aspartate aminotransferase-like (Major domain)"/>
    <property type="match status" value="1"/>
</dbReference>
<dbReference type="PANTHER" id="PTHR46383:SF2">
    <property type="entry name" value="AMINOTRANSFERASE"/>
    <property type="match status" value="1"/>
</dbReference>
<evidence type="ECO:0000256" key="3">
    <source>
        <dbReference type="ARBA" id="ARBA00022576"/>
    </source>
</evidence>
<dbReference type="GO" id="GO:0008483">
    <property type="term" value="F:transaminase activity"/>
    <property type="evidence" value="ECO:0007669"/>
    <property type="project" value="UniProtKB-KW"/>
</dbReference>
<dbReference type="GO" id="GO:0030170">
    <property type="term" value="F:pyridoxal phosphate binding"/>
    <property type="evidence" value="ECO:0007669"/>
    <property type="project" value="InterPro"/>
</dbReference>
<keyword evidence="3" id="KW-0032">Aminotransferase</keyword>
<keyword evidence="5" id="KW-0663">Pyridoxal phosphate</keyword>
<evidence type="ECO:0000256" key="1">
    <source>
        <dbReference type="ARBA" id="ARBA00001933"/>
    </source>
</evidence>
<dbReference type="InterPro" id="IPR015421">
    <property type="entry name" value="PyrdxlP-dep_Trfase_major"/>
</dbReference>
<comment type="similarity">
    <text evidence="2">Belongs to the class-I pyridoxal-phosphate-dependent aminotransferase family.</text>
</comment>
<feature type="domain" description="Aminotransferase class I/classII large" evidence="6">
    <location>
        <begin position="40"/>
        <end position="388"/>
    </location>
</feature>
<sequence>MDFSSKSPTVSTSHNLEKVNPFRVMTVMHRAAELEQQGRNIVHMEVGEPDFSTPKPIVDAAKKALDNGLTQYTAAAGISELRDSLVQHYRDWHNVELSRERILITPGASGGLTLLANLLVYVGDGILLSDPAYPCVRNFIHLMSAEPQLVPVGWEHNFQPTLSQLDQYVQPNTTGLWLASPSNPTGTIIKRDLLKSTCAWARGKGLHVLVDEIYQGLHYVEDMPSVLELDQNCFVVNSFSKYFGMTGWRLGWIVVPESIADKANVLAQNLYISASSIAQYAALAAFTQESKVILKERRDEFRKRRDYLTTELEALGFKLPEQIQGAFYVYADISRFSCDSERFCADLLEKFDVASTPGSDFGDYQSNQFVRFAFTTSMKNLEIGVERLRAAVS</sequence>
<evidence type="ECO:0000313" key="7">
    <source>
        <dbReference type="EMBL" id="SUZ78230.1"/>
    </source>
</evidence>
<protein>
    <recommendedName>
        <fullName evidence="6">Aminotransferase class I/classII large domain-containing protein</fullName>
    </recommendedName>
</protein>
<dbReference type="InterPro" id="IPR004838">
    <property type="entry name" value="NHTrfase_class1_PyrdxlP-BS"/>
</dbReference>
<dbReference type="SUPFAM" id="SSF53383">
    <property type="entry name" value="PLP-dependent transferases"/>
    <property type="match status" value="1"/>
</dbReference>
<evidence type="ECO:0000256" key="4">
    <source>
        <dbReference type="ARBA" id="ARBA00022679"/>
    </source>
</evidence>
<dbReference type="CDD" id="cd00609">
    <property type="entry name" value="AAT_like"/>
    <property type="match status" value="1"/>
</dbReference>
<dbReference type="AlphaFoldDB" id="A0A381QH02"/>
<proteinExistence type="inferred from homology"/>
<evidence type="ECO:0000259" key="6">
    <source>
        <dbReference type="Pfam" id="PF00155"/>
    </source>
</evidence>